<dbReference type="AlphaFoldDB" id="A0A172TF94"/>
<evidence type="ECO:0000313" key="1">
    <source>
        <dbReference type="EMBL" id="ANE45735.1"/>
    </source>
</evidence>
<sequence>MSNPIFKNIQPAPRDGGFRMENYYIWCGSVIQGEDGKYHMFASRWAKELGFDWQWLFNCEIVRAVSDTPEGPYEFAEVVLGRRDKRLFDGMNQHNPSIKYWNGTYYLYYFGTTYGGPVPEAGEPISIERATEVWNRKRIGLATSKSVFGPWTRMDTPLLEPRMPGYWDCTITTNPSAAILPDGTTYMIYKSREYVGSTLQLGIVKAPHPAGPFERISDQPIFRFENPDFHVEDPFLWVEDGRFHVIMKDDYKNNSGGITGEWGAGVYATSEDCLTWHIHPEPISYTRNVAWDDGKTSSQSNLERPNLLFHEGKPTHLFVATGNGGEPWEFDGVTWNMVIPLK</sequence>
<organism evidence="1 2">
    <name type="scientific">Paenibacillus swuensis</name>
    <dbReference type="NCBI Taxonomy" id="1178515"/>
    <lineage>
        <taxon>Bacteria</taxon>
        <taxon>Bacillati</taxon>
        <taxon>Bacillota</taxon>
        <taxon>Bacilli</taxon>
        <taxon>Bacillales</taxon>
        <taxon>Paenibacillaceae</taxon>
        <taxon>Paenibacillus</taxon>
    </lineage>
</organism>
<dbReference type="KEGG" id="pswu:SY83_04825"/>
<dbReference type="STRING" id="1178515.SY83_04825"/>
<dbReference type="OrthoDB" id="9794572at2"/>
<dbReference type="Proteomes" id="UP000076927">
    <property type="component" value="Chromosome"/>
</dbReference>
<gene>
    <name evidence="1" type="ORF">SY83_04825</name>
</gene>
<protein>
    <recommendedName>
        <fullName evidence="3">Glycosyl hydrolase family 43</fullName>
    </recommendedName>
</protein>
<accession>A0A172TF94</accession>
<keyword evidence="2" id="KW-1185">Reference proteome</keyword>
<dbReference type="CDD" id="cd08994">
    <property type="entry name" value="GH43_62_32_68_117_130-like"/>
    <property type="match status" value="1"/>
</dbReference>
<dbReference type="PATRIC" id="fig|1178515.4.peg.977"/>
<proteinExistence type="predicted"/>
<name>A0A172TF94_9BACL</name>
<evidence type="ECO:0008006" key="3">
    <source>
        <dbReference type="Google" id="ProtNLM"/>
    </source>
</evidence>
<dbReference type="EMBL" id="CP011388">
    <property type="protein sequence ID" value="ANE45735.1"/>
    <property type="molecule type" value="Genomic_DNA"/>
</dbReference>
<dbReference type="Gene3D" id="2.115.10.20">
    <property type="entry name" value="Glycosyl hydrolase domain, family 43"/>
    <property type="match status" value="3"/>
</dbReference>
<evidence type="ECO:0000313" key="2">
    <source>
        <dbReference type="Proteomes" id="UP000076927"/>
    </source>
</evidence>
<dbReference type="SUPFAM" id="SSF75005">
    <property type="entry name" value="Arabinanase/levansucrase/invertase"/>
    <property type="match status" value="2"/>
</dbReference>
<dbReference type="InterPro" id="IPR023296">
    <property type="entry name" value="Glyco_hydro_beta-prop_sf"/>
</dbReference>
<dbReference type="RefSeq" id="WP_068604759.1">
    <property type="nucleotide sequence ID" value="NZ_CP011388.1"/>
</dbReference>
<reference evidence="1 2" key="1">
    <citation type="submission" date="2015-01" db="EMBL/GenBank/DDBJ databases">
        <title>Paenibacillus swuensis/DY6/whole genome sequencing.</title>
        <authorList>
            <person name="Kim M.K."/>
            <person name="Srinivasan S."/>
            <person name="Lee J.-J."/>
        </authorList>
    </citation>
    <scope>NUCLEOTIDE SEQUENCE [LARGE SCALE GENOMIC DNA]</scope>
    <source>
        <strain evidence="1 2">DY6</strain>
    </source>
</reference>